<dbReference type="EMBL" id="FZOR01000003">
    <property type="protein sequence ID" value="SNS41328.1"/>
    <property type="molecule type" value="Genomic_DNA"/>
</dbReference>
<keyword evidence="2" id="KW-1133">Transmembrane helix</keyword>
<protein>
    <submittedName>
        <fullName evidence="3">Uncharacterized protein</fullName>
    </submittedName>
</protein>
<dbReference type="AlphaFoldDB" id="A0A239EAM9"/>
<keyword evidence="4" id="KW-1185">Reference proteome</keyword>
<gene>
    <name evidence="3" type="ORF">SAMN05443665_1003297</name>
</gene>
<feature type="transmembrane region" description="Helical" evidence="2">
    <location>
        <begin position="117"/>
        <end position="141"/>
    </location>
</feature>
<evidence type="ECO:0000313" key="3">
    <source>
        <dbReference type="EMBL" id="SNS41328.1"/>
    </source>
</evidence>
<evidence type="ECO:0000256" key="1">
    <source>
        <dbReference type="SAM" id="MobiDB-lite"/>
    </source>
</evidence>
<feature type="transmembrane region" description="Helical" evidence="2">
    <location>
        <begin position="72"/>
        <end position="96"/>
    </location>
</feature>
<reference evidence="3 4" key="1">
    <citation type="submission" date="2017-06" db="EMBL/GenBank/DDBJ databases">
        <authorList>
            <person name="Kim H.J."/>
            <person name="Triplett B.A."/>
        </authorList>
    </citation>
    <scope>NUCLEOTIDE SEQUENCE [LARGE SCALE GENOMIC DNA]</scope>
    <source>
        <strain evidence="3 4">DSM 44715</strain>
    </source>
</reference>
<organism evidence="3 4">
    <name type="scientific">Actinomadura meyerae</name>
    <dbReference type="NCBI Taxonomy" id="240840"/>
    <lineage>
        <taxon>Bacteria</taxon>
        <taxon>Bacillati</taxon>
        <taxon>Actinomycetota</taxon>
        <taxon>Actinomycetes</taxon>
        <taxon>Streptosporangiales</taxon>
        <taxon>Thermomonosporaceae</taxon>
        <taxon>Actinomadura</taxon>
    </lineage>
</organism>
<dbReference type="RefSeq" id="WP_089324879.1">
    <property type="nucleotide sequence ID" value="NZ_FZOR01000003.1"/>
</dbReference>
<feature type="compositionally biased region" description="Acidic residues" evidence="1">
    <location>
        <begin position="181"/>
        <end position="197"/>
    </location>
</feature>
<keyword evidence="2" id="KW-0812">Transmembrane</keyword>
<dbReference type="Proteomes" id="UP000198318">
    <property type="component" value="Unassembled WGS sequence"/>
</dbReference>
<feature type="transmembrane region" description="Helical" evidence="2">
    <location>
        <begin position="43"/>
        <end position="66"/>
    </location>
</feature>
<evidence type="ECO:0000256" key="2">
    <source>
        <dbReference type="SAM" id="Phobius"/>
    </source>
</evidence>
<sequence length="203" mass="22558">MTKRSTGWRERSRRLRAERRAALDERLERRLPARYARRRPRRVLAGAGAVTLGLFWVDAAVSWVLAPSDTAMIVNFVILGVLVVVGFPLAGHLLAVTRGLTTRREEELDERQLIARLRAYASAHRATTFVMVLVLVVTSLADTEGRESQIPGAALFLILFAMLATHVYLPLVVATWQTPDPPDDEDEEEEDEEEDGQDGAGAA</sequence>
<feature type="transmembrane region" description="Helical" evidence="2">
    <location>
        <begin position="153"/>
        <end position="173"/>
    </location>
</feature>
<proteinExistence type="predicted"/>
<feature type="region of interest" description="Disordered" evidence="1">
    <location>
        <begin position="178"/>
        <end position="203"/>
    </location>
</feature>
<evidence type="ECO:0000313" key="4">
    <source>
        <dbReference type="Proteomes" id="UP000198318"/>
    </source>
</evidence>
<accession>A0A239EAM9</accession>
<keyword evidence="2" id="KW-0472">Membrane</keyword>
<name>A0A239EAM9_9ACTN</name>